<dbReference type="OMA" id="QCNSLAD"/>
<feature type="compositionally biased region" description="Polar residues" evidence="1">
    <location>
        <begin position="694"/>
        <end position="703"/>
    </location>
</feature>
<proteinExistence type="predicted"/>
<feature type="region of interest" description="Disordered" evidence="1">
    <location>
        <begin position="1"/>
        <end position="61"/>
    </location>
</feature>
<feature type="compositionally biased region" description="Polar residues" evidence="1">
    <location>
        <begin position="843"/>
        <end position="874"/>
    </location>
</feature>
<feature type="compositionally biased region" description="Polar residues" evidence="1">
    <location>
        <begin position="458"/>
        <end position="467"/>
    </location>
</feature>
<feature type="compositionally biased region" description="Basic and acidic residues" evidence="1">
    <location>
        <begin position="654"/>
        <end position="665"/>
    </location>
</feature>
<dbReference type="EMBL" id="AZHC01000031">
    <property type="protein sequence ID" value="OAA37243.1"/>
    <property type="molecule type" value="Genomic_DNA"/>
</dbReference>
<sequence>MDVVKSRLKTASNGSLHSAYNSYGSHNTPSSNVSRGQLPRRRRPLRNTSHNSILPPSPGPLTSMLKTTTETGDISIFSIQPSVTPTAYHQLPRARPDVLDGITPPRYTPKKGDNFYYTDDHRHFRSYRDTTSEIISLYGYDNQAIYMAPGSPMFDDVSHRSYSITTNSSRQLPTQKSSGTLQSQSSASGLQRPRSPFPYPTRLKRPGVRPASPALAENGCIDYSRMIELDRFSQRTVHGSYKSTYNNWARRPPPLSLRSDFNRSTASLPSRASPGPYYPGSMPHRSRTPGSSQSGASRYGRFERHARLPIDRSGRSPSLTSIVDMYRRPSTAKGSRQPPQTAGSFYYDYSEDFDKPVASHHDVNEQISVDTATIQDDDDHNYGEFAVEAKPGSHGSHYAGVDESISQSCSGLQHGAADQEEPTPEPNLEEDTTKSIVVGDTELSNLIATRRLSRSAPAGSQPSNSASDGLLSDRQEATVNRAMLSKSDTSQSSRAVKDKPRPDCHFNAVDNRQQSSDIARCTLDPTLPDFASIFSSFDLLGKSPCFKSTDISARILSGNGDADSINSSSHNPDIPRYCRNVAAVRVSTAAMNDESEHLRDESMHEQELDILSPEPISPAHGLKVKNSIPQLMKALPPLPPGISTGEGQNQQRFRQSDGRVGERRQFDCSRLHDAIQRENEVYLSEPTPNEPRKSNSAKQNSPSKFKVRVKPSDSPLIGSGDIDLANAQGIQGGLHCATAPAKPKLKLKLSRSQFGQGRGAAGEALARVNRLKQCNSLADLALYSNIRTTAGQRPVNEDSSRGDVESEENVRSSLEARSAQSSAGDKSPQPSDPFSIPYPASPGDNTSNKRSLSSSNKDTLVQRTSCSSDRSPVQESGLRKKVSMFRLRIAESFTANSSKKSKKIEELERSDSRLSVKMTLGGSETNLGNMDNNHTPRSTSTIGSDWVTRRVKRWATDARRVLRSYVRRTLDRSSRWSE</sequence>
<accession>A0A166YTM0</accession>
<dbReference type="OrthoDB" id="4156126at2759"/>
<feature type="region of interest" description="Disordered" evidence="1">
    <location>
        <begin position="921"/>
        <end position="941"/>
    </location>
</feature>
<feature type="region of interest" description="Disordered" evidence="1">
    <location>
        <begin position="244"/>
        <end position="298"/>
    </location>
</feature>
<feature type="region of interest" description="Disordered" evidence="1">
    <location>
        <begin position="162"/>
        <end position="215"/>
    </location>
</feature>
<dbReference type="AlphaFoldDB" id="A0A166YTM0"/>
<feature type="region of interest" description="Disordered" evidence="1">
    <location>
        <begin position="636"/>
        <end position="665"/>
    </location>
</feature>
<feature type="region of interest" description="Disordered" evidence="1">
    <location>
        <begin position="792"/>
        <end position="879"/>
    </location>
</feature>
<feature type="compositionally biased region" description="Acidic residues" evidence="1">
    <location>
        <begin position="418"/>
        <end position="430"/>
    </location>
</feature>
<feature type="region of interest" description="Disordered" evidence="1">
    <location>
        <begin position="408"/>
        <end position="508"/>
    </location>
</feature>
<keyword evidence="3" id="KW-1185">Reference proteome</keyword>
<dbReference type="STRING" id="1081105.A0A166YTM0"/>
<evidence type="ECO:0000256" key="1">
    <source>
        <dbReference type="SAM" id="MobiDB-lite"/>
    </source>
</evidence>
<feature type="compositionally biased region" description="Low complexity" evidence="1">
    <location>
        <begin position="174"/>
        <end position="191"/>
    </location>
</feature>
<name>A0A166YTM0_METRR</name>
<feature type="compositionally biased region" description="Polar residues" evidence="1">
    <location>
        <begin position="9"/>
        <end position="35"/>
    </location>
</feature>
<dbReference type="Proteomes" id="UP000243498">
    <property type="component" value="Unassembled WGS sequence"/>
</dbReference>
<feature type="compositionally biased region" description="Basic and acidic residues" evidence="1">
    <location>
        <begin position="495"/>
        <end position="504"/>
    </location>
</feature>
<feature type="compositionally biased region" description="Polar residues" evidence="1">
    <location>
        <begin position="922"/>
        <end position="941"/>
    </location>
</feature>
<protein>
    <submittedName>
        <fullName evidence="2">Uncharacterized protein</fullName>
    </submittedName>
</protein>
<feature type="compositionally biased region" description="Polar residues" evidence="1">
    <location>
        <begin position="162"/>
        <end position="173"/>
    </location>
</feature>
<feature type="region of interest" description="Disordered" evidence="1">
    <location>
        <begin position="678"/>
        <end position="713"/>
    </location>
</feature>
<evidence type="ECO:0000313" key="2">
    <source>
        <dbReference type="EMBL" id="OAA37243.1"/>
    </source>
</evidence>
<reference evidence="2 3" key="1">
    <citation type="journal article" date="2016" name="Genome Biol. Evol.">
        <title>Divergent and convergent evolution of fungal pathogenicity.</title>
        <authorList>
            <person name="Shang Y."/>
            <person name="Xiao G."/>
            <person name="Zheng P."/>
            <person name="Cen K."/>
            <person name="Zhan S."/>
            <person name="Wang C."/>
        </authorList>
    </citation>
    <scope>NUCLEOTIDE SEQUENCE [LARGE SCALE GENOMIC DNA]</scope>
    <source>
        <strain evidence="2 3">RCEF 4871</strain>
    </source>
</reference>
<comment type="caution">
    <text evidence="2">The sequence shown here is derived from an EMBL/GenBank/DDBJ whole genome shotgun (WGS) entry which is preliminary data.</text>
</comment>
<feature type="compositionally biased region" description="Basic and acidic residues" evidence="1">
    <location>
        <begin position="795"/>
        <end position="810"/>
    </location>
</feature>
<gene>
    <name evidence="2" type="ORF">NOR_07259</name>
</gene>
<evidence type="ECO:0000313" key="3">
    <source>
        <dbReference type="Proteomes" id="UP000243498"/>
    </source>
</evidence>
<organism evidence="2 3">
    <name type="scientific">Metarhizium rileyi (strain RCEF 4871)</name>
    <name type="common">Nomuraea rileyi</name>
    <dbReference type="NCBI Taxonomy" id="1649241"/>
    <lineage>
        <taxon>Eukaryota</taxon>
        <taxon>Fungi</taxon>
        <taxon>Dikarya</taxon>
        <taxon>Ascomycota</taxon>
        <taxon>Pezizomycotina</taxon>
        <taxon>Sordariomycetes</taxon>
        <taxon>Hypocreomycetidae</taxon>
        <taxon>Hypocreales</taxon>
        <taxon>Clavicipitaceae</taxon>
        <taxon>Metarhizium</taxon>
    </lineage>
</organism>